<dbReference type="NCBIfam" id="TIGR00804">
    <property type="entry name" value="nupC"/>
    <property type="match status" value="1"/>
</dbReference>
<protein>
    <recommendedName>
        <fullName evidence="7">Sodium/nucleoside cotransporter</fullName>
    </recommendedName>
</protein>
<evidence type="ECO:0000256" key="5">
    <source>
        <dbReference type="ARBA" id="ARBA00022989"/>
    </source>
</evidence>
<evidence type="ECO:0000256" key="4">
    <source>
        <dbReference type="ARBA" id="ARBA00022692"/>
    </source>
</evidence>
<dbReference type="Pfam" id="PF07662">
    <property type="entry name" value="Nucleos_tra2_C"/>
    <property type="match status" value="1"/>
</dbReference>
<evidence type="ECO:0000256" key="3">
    <source>
        <dbReference type="ARBA" id="ARBA00022475"/>
    </source>
</evidence>
<feature type="transmembrane region" description="Helical" evidence="7">
    <location>
        <begin position="525"/>
        <end position="549"/>
    </location>
</feature>
<feature type="transmembrane region" description="Helical" evidence="7">
    <location>
        <begin position="254"/>
        <end position="276"/>
    </location>
</feature>
<feature type="transmembrane region" description="Helical" evidence="7">
    <location>
        <begin position="417"/>
        <end position="439"/>
    </location>
</feature>
<keyword evidence="4 7" id="KW-0812">Transmembrane</keyword>
<dbReference type="AlphaFoldDB" id="A0A9W7TV69"/>
<keyword evidence="3" id="KW-1003">Cell membrane</keyword>
<feature type="compositionally biased region" description="Basic and acidic residues" evidence="8">
    <location>
        <begin position="15"/>
        <end position="29"/>
    </location>
</feature>
<dbReference type="Proteomes" id="UP001059041">
    <property type="component" value="Linkage Group LG12"/>
</dbReference>
<evidence type="ECO:0000313" key="12">
    <source>
        <dbReference type="EMBL" id="KAI7802719.1"/>
    </source>
</evidence>
<reference evidence="12" key="1">
    <citation type="submission" date="2021-02" db="EMBL/GenBank/DDBJ databases">
        <title>Comparative genomics reveals that relaxation of natural selection precedes convergent phenotypic evolution of cavefish.</title>
        <authorList>
            <person name="Peng Z."/>
        </authorList>
    </citation>
    <scope>NUCLEOTIDE SEQUENCE</scope>
    <source>
        <tissue evidence="12">Muscle</tissue>
    </source>
</reference>
<feature type="transmembrane region" description="Helical" evidence="7">
    <location>
        <begin position="170"/>
        <end position="189"/>
    </location>
</feature>
<feature type="region of interest" description="Disordered" evidence="8">
    <location>
        <begin position="15"/>
        <end position="46"/>
    </location>
</feature>
<feature type="transmembrane region" description="Helical" evidence="7">
    <location>
        <begin position="76"/>
        <end position="98"/>
    </location>
</feature>
<dbReference type="InterPro" id="IPR002668">
    <property type="entry name" value="CNT_N_dom"/>
</dbReference>
<accession>A0A9W7TV69</accession>
<feature type="transmembrane region" description="Helical" evidence="7">
    <location>
        <begin position="145"/>
        <end position="164"/>
    </location>
</feature>
<feature type="non-terminal residue" evidence="12">
    <location>
        <position position="1"/>
    </location>
</feature>
<keyword evidence="13" id="KW-1185">Reference proteome</keyword>
<evidence type="ECO:0000256" key="6">
    <source>
        <dbReference type="ARBA" id="ARBA00023136"/>
    </source>
</evidence>
<feature type="transmembrane region" description="Helical" evidence="7">
    <location>
        <begin position="201"/>
        <end position="218"/>
    </location>
</feature>
<proteinExistence type="inferred from homology"/>
<feature type="transmembrane region" description="Helical" evidence="7">
    <location>
        <begin position="104"/>
        <end position="124"/>
    </location>
</feature>
<dbReference type="PANTHER" id="PTHR10590:SF22">
    <property type="entry name" value="SODIUM_NUCLEOSIDE COTRANSPORTER"/>
    <property type="match status" value="1"/>
</dbReference>
<feature type="transmembrane region" description="Helical" evidence="7">
    <location>
        <begin position="561"/>
        <end position="584"/>
    </location>
</feature>
<evidence type="ECO:0000256" key="2">
    <source>
        <dbReference type="ARBA" id="ARBA00009033"/>
    </source>
</evidence>
<name>A0A9W7TV69_TRIRA</name>
<keyword evidence="7" id="KW-0813">Transport</keyword>
<dbReference type="Pfam" id="PF01773">
    <property type="entry name" value="Nucleos_tra2_N"/>
    <property type="match status" value="1"/>
</dbReference>
<evidence type="ECO:0000313" key="13">
    <source>
        <dbReference type="Proteomes" id="UP001059041"/>
    </source>
</evidence>
<dbReference type="InterPro" id="IPR018270">
    <property type="entry name" value="C_nuclsd_transpt_met_bac"/>
</dbReference>
<feature type="domain" description="Concentrative nucleoside transporter C-terminal" evidence="10">
    <location>
        <begin position="360"/>
        <end position="580"/>
    </location>
</feature>
<dbReference type="InterPro" id="IPR008276">
    <property type="entry name" value="C_nuclsd_transpt"/>
</dbReference>
<dbReference type="GO" id="GO:0005415">
    <property type="term" value="F:nucleoside:sodium symporter activity"/>
    <property type="evidence" value="ECO:0007669"/>
    <property type="project" value="TreeGrafter"/>
</dbReference>
<evidence type="ECO:0000256" key="7">
    <source>
        <dbReference type="RuleBase" id="RU362018"/>
    </source>
</evidence>
<gene>
    <name evidence="12" type="ORF">IRJ41_018322</name>
</gene>
<feature type="compositionally biased region" description="Basic and acidic residues" evidence="8">
    <location>
        <begin position="36"/>
        <end position="46"/>
    </location>
</feature>
<feature type="domain" description="Concentrative nucleoside transporter N-terminal" evidence="9">
    <location>
        <begin position="178"/>
        <end position="250"/>
    </location>
</feature>
<keyword evidence="5 7" id="KW-1133">Transmembrane helix</keyword>
<dbReference type="PANTHER" id="PTHR10590">
    <property type="entry name" value="SODIUM/NUCLEOSIDE COTRANSPORTER"/>
    <property type="match status" value="1"/>
</dbReference>
<evidence type="ECO:0000259" key="11">
    <source>
        <dbReference type="Pfam" id="PF07670"/>
    </source>
</evidence>
<feature type="domain" description="Nucleoside transporter/FeoB GTPase Gate" evidence="11">
    <location>
        <begin position="257"/>
        <end position="354"/>
    </location>
</feature>
<comment type="caution">
    <text evidence="12">The sequence shown here is derived from an EMBL/GenBank/DDBJ whole genome shotgun (WGS) entry which is preliminary data.</text>
</comment>
<dbReference type="Pfam" id="PF07670">
    <property type="entry name" value="Gate"/>
    <property type="match status" value="1"/>
</dbReference>
<dbReference type="InterPro" id="IPR011657">
    <property type="entry name" value="CNT_C_dom"/>
</dbReference>
<evidence type="ECO:0000259" key="9">
    <source>
        <dbReference type="Pfam" id="PF01773"/>
    </source>
</evidence>
<dbReference type="EMBL" id="JAFHDT010000012">
    <property type="protein sequence ID" value="KAI7802719.1"/>
    <property type="molecule type" value="Genomic_DNA"/>
</dbReference>
<keyword evidence="6 7" id="KW-0472">Membrane</keyword>
<comment type="subcellular location">
    <subcellularLocation>
        <location evidence="1">Cell membrane</location>
        <topology evidence="1">Multi-pass membrane protein</topology>
    </subcellularLocation>
</comment>
<evidence type="ECO:0000256" key="1">
    <source>
        <dbReference type="ARBA" id="ARBA00004651"/>
    </source>
</evidence>
<evidence type="ECO:0000256" key="8">
    <source>
        <dbReference type="SAM" id="MobiDB-lite"/>
    </source>
</evidence>
<feature type="transmembrane region" description="Helical" evidence="7">
    <location>
        <begin position="333"/>
        <end position="355"/>
    </location>
</feature>
<dbReference type="GO" id="GO:0005886">
    <property type="term" value="C:plasma membrane"/>
    <property type="evidence" value="ECO:0007669"/>
    <property type="project" value="UniProtKB-SubCell"/>
</dbReference>
<dbReference type="InterPro" id="IPR011642">
    <property type="entry name" value="Gate_dom"/>
</dbReference>
<comment type="similarity">
    <text evidence="2 7">Belongs to the concentrative nucleoside transporter (CNT) (TC 2.A.41) family.</text>
</comment>
<sequence length="652" mass="71805">ADKGDLQLTTVSCENERGLDNPGFVKEDQLSDDQGDGDKESEKDSKKDFKSYLRKVGIPITATETFFKAHSKTIKYIALAILAAGYLAYFIAACYLNFQRAIALVVLTCLGVFIIAWELVNKYTGDRIRKFFKPAQRWFKSHMRWIKWVFVIVVVGLLVAWLAVDTRKRPEQLISFGGVCLFVIVIFLFSAHRTAVRWRTVFWGLGLQFAIGLFIIRTEPGLITFEWLGEQVQTFLNYTVAGSSFVFGDLTKNIFAFQALPIVIFFSSVMSVLYYLGVMQWIIMKISWVMQVTMRTSSTETLSVAGNIFVGQTEAPLLIRPYLKDMTKSEIHAVMTGGFATIAGSVMGAFMSFGIDASSLISASVMAAPCALSISKLSYPETEKSKFTSSDQIKVDSSGEQNILEAASSGASASIGLVANIAANLIAFLAILDFINAALSWLGGMVGYPEVTFQMICSYVFMPVAFMMGIPYEESFIVAELIGTKLFLNEFIAYEKLSELKSNRLNGILESGPDRNWISIRSEIICTYALCGFANFSSLGIVIGGLSSICPSRKGDISSLVLRALFTGTFVSLINACIAGILYVPPLDCVSVFQNSVFNTTFPNLETCCYDLYDSTINNNGTLSFGGSWSEIKNATIYFANCCGIFSESVCM</sequence>
<evidence type="ECO:0000259" key="10">
    <source>
        <dbReference type="Pfam" id="PF07662"/>
    </source>
</evidence>
<organism evidence="12 13">
    <name type="scientific">Triplophysa rosa</name>
    <name type="common">Cave loach</name>
    <dbReference type="NCBI Taxonomy" id="992332"/>
    <lineage>
        <taxon>Eukaryota</taxon>
        <taxon>Metazoa</taxon>
        <taxon>Chordata</taxon>
        <taxon>Craniata</taxon>
        <taxon>Vertebrata</taxon>
        <taxon>Euteleostomi</taxon>
        <taxon>Actinopterygii</taxon>
        <taxon>Neopterygii</taxon>
        <taxon>Teleostei</taxon>
        <taxon>Ostariophysi</taxon>
        <taxon>Cypriniformes</taxon>
        <taxon>Nemacheilidae</taxon>
        <taxon>Triplophysa</taxon>
    </lineage>
</organism>